<proteinExistence type="predicted"/>
<dbReference type="eggNOG" id="arCOG07778">
    <property type="taxonomic scope" value="Archaea"/>
</dbReference>
<dbReference type="EMBL" id="AFNT02000009">
    <property type="protein sequence ID" value="ERJ06864.1"/>
    <property type="molecule type" value="Genomic_DNA"/>
</dbReference>
<sequence>MEIIDKQGRLFGTVNVVDALVVLLVLAVGVAGIALLFGGDGGGGPTGPTETRYVTLDAGVQPEYVVGAVESGDNVTLDGAYEGANVTDTYFTSAGNGTSAVLRVEITHAANTTATVDGEPLRIGRRLGVENDAYILNGTIRGVSTEPDLPTADRRVVLRGTTADGIASEITAGEEIEVAGSRVATVEDVAVYDAQQPGRRTLYLDASLRTYVTSDGVRFGNTRVETDRTLSLPIAGVQFSGTIDRVGGGLERTTESVLTTSVVDADVARQIETGDTYEVAGHPIATVENVTAYDTGNPDRKRVYLGMSVETLGYTDGHQFGSQTLRRGATLPFRTDSYEFTSEIRQLGTADLARTGESVIVRNVVSAETARQIETGDTYEVAGHSIATVEDVIAYETNDPDRKRVHVGLSVETLGYGERTQFGTQPIEDGVTLPFRTDQYDFSGEVTRVGTADLQVTTEAVLVTDVVDAEDARAMQEGDTYDVAGHSIATVEDVIAYDTGNPDRKRVYVGLSVETLGYGEEPRFDTRTVQPGTTLPFRMERYDFSGEVTRVGTADLQVTSQDVLVTDVVETSTAAAVSEGDAYRVSDRTVATVENVAVYGTSNPDRKRVYVGLSVEALGYGERPQFGANNPLEEGVTLPFRTLTYELNGQIVRLDALEQRGQATTRTVTLEMENVVPSRADSVEAGQTETNAGQTIAQVNDVTVQPAVITLTSEDGNIYEREHPVNKDVTLTAALQVREDDRTTRFKGRAVQEGDSITLDLGVTTIRATIVDLDAA</sequence>
<name>S6CTJ6_9EURY</name>
<dbReference type="STRING" id="1033806.HTIA_0857"/>
<evidence type="ECO:0000313" key="5">
    <source>
        <dbReference type="Proteomes" id="UP000015381"/>
    </source>
</evidence>
<evidence type="ECO:0008006" key="6">
    <source>
        <dbReference type="Google" id="ProtNLM"/>
    </source>
</evidence>
<reference evidence="2 5" key="3">
    <citation type="journal article" date="2014" name="Environ. Microbiol.">
        <title>Halorhabdus tiamatea: proteogenomics and glycosidase activity measurements identify the first cultivated euryarchaeon from a deep-sea anoxic brine lake as potential polysaccharide degrader.</title>
        <authorList>
            <person name="Werner J."/>
            <person name="Ferrer M."/>
            <person name="Michel G."/>
            <person name="Mann A.J."/>
            <person name="Huang S."/>
            <person name="Juarez S."/>
            <person name="Ciordia S."/>
            <person name="Albar J.P."/>
            <person name="Alcaide M."/>
            <person name="La Cono V."/>
            <person name="Yakimov M.M."/>
            <person name="Antunes A."/>
            <person name="Taborda M."/>
            <person name="Da Costa M.S."/>
            <person name="Amann R.I."/>
            <person name="Gloeckner F.O."/>
            <person name="Golyshina O.V."/>
            <person name="Golyshin P.N."/>
            <person name="Teeling H."/>
        </authorList>
    </citation>
    <scope>NUCLEOTIDE SEQUENCE [LARGE SCALE GENOMIC DNA]</scope>
    <source>
        <strain evidence="5">SARL4B</strain>
        <strain evidence="2">Type strain: SARL4B</strain>
    </source>
</reference>
<dbReference type="KEGG" id="hti:HTIA_0857"/>
<dbReference type="InterPro" id="IPR025480">
    <property type="entry name" value="DUF4330"/>
</dbReference>
<dbReference type="OrthoDB" id="202569at2157"/>
<keyword evidence="1" id="KW-0812">Transmembrane</keyword>
<protein>
    <recommendedName>
        <fullName evidence="6">DUF4330 family protein</fullName>
    </recommendedName>
</protein>
<keyword evidence="1" id="KW-0472">Membrane</keyword>
<dbReference type="Pfam" id="PF14221">
    <property type="entry name" value="DUF4330"/>
    <property type="match status" value="1"/>
</dbReference>
<reference evidence="3 4" key="1">
    <citation type="journal article" date="2011" name="J. Bacteriol.">
        <title>Genome sequence of Halorhabdus tiamatea, the first archaeon isolated from a deep-sea anoxic brine lake.</title>
        <authorList>
            <person name="Antunes A."/>
            <person name="Alam I."/>
            <person name="Bajic V.B."/>
            <person name="Stingl U."/>
        </authorList>
    </citation>
    <scope>NUCLEOTIDE SEQUENCE [LARGE SCALE GENOMIC DNA]</scope>
    <source>
        <strain evidence="3 4">SARL4B</strain>
    </source>
</reference>
<dbReference type="RefSeq" id="WP_020936046.1">
    <property type="nucleotide sequence ID" value="NC_021921.1"/>
</dbReference>
<dbReference type="AlphaFoldDB" id="S6CTJ6"/>
<evidence type="ECO:0000256" key="1">
    <source>
        <dbReference type="SAM" id="Phobius"/>
    </source>
</evidence>
<dbReference type="EMBL" id="HF571520">
    <property type="protein sequence ID" value="CCQ32997.1"/>
    <property type="molecule type" value="Genomic_DNA"/>
</dbReference>
<gene>
    <name evidence="3" type="ORF">HLRTI_001123</name>
    <name evidence="2" type="ORF">HTIA_0857</name>
</gene>
<feature type="transmembrane region" description="Helical" evidence="1">
    <location>
        <begin position="12"/>
        <end position="37"/>
    </location>
</feature>
<keyword evidence="1" id="KW-1133">Transmembrane helix</keyword>
<organism evidence="2 5">
    <name type="scientific">Halorhabdus tiamatea SARL4B</name>
    <dbReference type="NCBI Taxonomy" id="1033806"/>
    <lineage>
        <taxon>Archaea</taxon>
        <taxon>Methanobacteriati</taxon>
        <taxon>Methanobacteriota</taxon>
        <taxon>Stenosarchaea group</taxon>
        <taxon>Halobacteria</taxon>
        <taxon>Halobacteriales</taxon>
        <taxon>Haloarculaceae</taxon>
        <taxon>Halorhabdus</taxon>
    </lineage>
</organism>
<accession>S6CTJ6</accession>
<dbReference type="Proteomes" id="UP000003861">
    <property type="component" value="Unassembled WGS sequence"/>
</dbReference>
<evidence type="ECO:0000313" key="4">
    <source>
        <dbReference type="Proteomes" id="UP000003861"/>
    </source>
</evidence>
<reference evidence="3 4" key="2">
    <citation type="journal article" date="2013" name="PLoS ONE">
        <title>INDIGO - INtegrated Data Warehouse of MIcrobial GenOmes with Examples from the Red Sea Extremophiles.</title>
        <authorList>
            <person name="Alam I."/>
            <person name="Antunes A."/>
            <person name="Kamau A.A."/>
            <person name="Ba Alawi W."/>
            <person name="Kalkatawi M."/>
            <person name="Stingl U."/>
            <person name="Bajic V.B."/>
        </authorList>
    </citation>
    <scope>NUCLEOTIDE SEQUENCE [LARGE SCALE GENOMIC DNA]</scope>
    <source>
        <strain evidence="3 4">SARL4B</strain>
    </source>
</reference>
<evidence type="ECO:0000313" key="2">
    <source>
        <dbReference type="EMBL" id="CCQ32997.1"/>
    </source>
</evidence>
<dbReference type="Proteomes" id="UP000015381">
    <property type="component" value="Chromosome I"/>
</dbReference>
<dbReference type="GeneID" id="23797809"/>
<keyword evidence="5" id="KW-1185">Reference proteome</keyword>
<evidence type="ECO:0000313" key="3">
    <source>
        <dbReference type="EMBL" id="ERJ06864.1"/>
    </source>
</evidence>
<dbReference type="HOGENOM" id="CLU_360426_0_0_2"/>